<keyword evidence="3" id="KW-0862">Zinc</keyword>
<keyword evidence="3" id="KW-0479">Metal-binding</keyword>
<dbReference type="GO" id="GO:0005509">
    <property type="term" value="F:calcium ion binding"/>
    <property type="evidence" value="ECO:0007669"/>
    <property type="project" value="TreeGrafter"/>
</dbReference>
<evidence type="ECO:0000256" key="4">
    <source>
        <dbReference type="SAM" id="MobiDB-lite"/>
    </source>
</evidence>
<feature type="binding site" evidence="3">
    <location>
        <position position="201"/>
    </location>
    <ligand>
        <name>a divalent metal cation</name>
        <dbReference type="ChEBI" id="CHEBI:60240"/>
    </ligand>
</feature>
<comment type="similarity">
    <text evidence="1">Belongs to the SMP-30/CGR1 family.</text>
</comment>
<feature type="domain" description="SMP-30/Gluconolactonase/LRE-like region" evidence="5">
    <location>
        <begin position="15"/>
        <end position="259"/>
    </location>
</feature>
<dbReference type="PANTHER" id="PTHR10907:SF47">
    <property type="entry name" value="REGUCALCIN"/>
    <property type="match status" value="1"/>
</dbReference>
<dbReference type="PRINTS" id="PR01790">
    <property type="entry name" value="SMP30FAMILY"/>
</dbReference>
<evidence type="ECO:0000313" key="7">
    <source>
        <dbReference type="Proteomes" id="UP000292445"/>
    </source>
</evidence>
<gene>
    <name evidence="6" type="ORF">EV675_1325</name>
</gene>
<dbReference type="Proteomes" id="UP000292445">
    <property type="component" value="Unassembled WGS sequence"/>
</dbReference>
<accession>A0A4Q7NK71</accession>
<evidence type="ECO:0000256" key="1">
    <source>
        <dbReference type="ARBA" id="ARBA00008853"/>
    </source>
</evidence>
<feature type="compositionally biased region" description="Basic and acidic residues" evidence="4">
    <location>
        <begin position="100"/>
        <end position="110"/>
    </location>
</feature>
<proteinExistence type="inferred from homology"/>
<comment type="cofactor">
    <cofactor evidence="3">
        <name>Zn(2+)</name>
        <dbReference type="ChEBI" id="CHEBI:29105"/>
    </cofactor>
    <text evidence="3">Binds 1 divalent metal cation per subunit.</text>
</comment>
<dbReference type="Gene3D" id="2.120.10.30">
    <property type="entry name" value="TolB, C-terminal domain"/>
    <property type="match status" value="1"/>
</dbReference>
<feature type="binding site" evidence="3">
    <location>
        <position position="103"/>
    </location>
    <ligand>
        <name>substrate</name>
    </ligand>
</feature>
<evidence type="ECO:0000256" key="3">
    <source>
        <dbReference type="PIRSR" id="PIRSR605511-2"/>
    </source>
</evidence>
<feature type="region of interest" description="Disordered" evidence="4">
    <location>
        <begin position="86"/>
        <end position="110"/>
    </location>
</feature>
<feature type="binding site" evidence="3">
    <location>
        <position position="105"/>
    </location>
    <ligand>
        <name>substrate</name>
    </ligand>
</feature>
<feature type="active site" description="Proton donor/acceptor" evidence="2">
    <location>
        <position position="201"/>
    </location>
</feature>
<dbReference type="GO" id="GO:0019853">
    <property type="term" value="P:L-ascorbic acid biosynthetic process"/>
    <property type="evidence" value="ECO:0007669"/>
    <property type="project" value="TreeGrafter"/>
</dbReference>
<dbReference type="OrthoDB" id="9775406at2"/>
<dbReference type="GO" id="GO:0004341">
    <property type="term" value="F:gluconolactonase activity"/>
    <property type="evidence" value="ECO:0007669"/>
    <property type="project" value="TreeGrafter"/>
</dbReference>
<protein>
    <submittedName>
        <fullName evidence="6">Gluconolactonase</fullName>
    </submittedName>
</protein>
<dbReference type="EMBL" id="SGXC01000001">
    <property type="protein sequence ID" value="RZS85302.1"/>
    <property type="molecule type" value="Genomic_DNA"/>
</dbReference>
<keyword evidence="7" id="KW-1185">Reference proteome</keyword>
<evidence type="ECO:0000256" key="2">
    <source>
        <dbReference type="PIRSR" id="PIRSR605511-1"/>
    </source>
</evidence>
<evidence type="ECO:0000313" key="6">
    <source>
        <dbReference type="EMBL" id="RZS85302.1"/>
    </source>
</evidence>
<evidence type="ECO:0000259" key="5">
    <source>
        <dbReference type="Pfam" id="PF08450"/>
    </source>
</evidence>
<dbReference type="InterPro" id="IPR005511">
    <property type="entry name" value="SMP-30"/>
</dbReference>
<dbReference type="RefSeq" id="WP_130356531.1">
    <property type="nucleotide sequence ID" value="NZ_SGXC01000001.1"/>
</dbReference>
<sequence length="292" mass="32687">MAGKIECVVQGADILGEVPLWCDRSQRLWWVDVRRPALQSYEPATGRHRAQRLAPELLVGSIALRETGGFLLATNHGLYLYDPDTGQAPQPLLNPEPDQPDNRLNDGKCDRRGRFWVGSMPDTRRTPEGKLYRFDPDHRCHVMLDDVVLPNSIAWSPDDRTMYFADTHRQVIWAFDYDLDDGVISNRRVFKDWTHQAGRPDGSTVDVDGCLWNAMVATGQLVRLTPEGRVDRIIQMPVTNPTCPAFGGSGLDTLYVTSHSQRVPELAREPLAGGLFALDVGVCGLPEPRFRG</sequence>
<organism evidence="6 7">
    <name type="scientific">Pigmentiphaga kullae</name>
    <dbReference type="NCBI Taxonomy" id="151784"/>
    <lineage>
        <taxon>Bacteria</taxon>
        <taxon>Pseudomonadati</taxon>
        <taxon>Pseudomonadota</taxon>
        <taxon>Betaproteobacteria</taxon>
        <taxon>Burkholderiales</taxon>
        <taxon>Alcaligenaceae</taxon>
        <taxon>Pigmentiphaga</taxon>
    </lineage>
</organism>
<dbReference type="PANTHER" id="PTHR10907">
    <property type="entry name" value="REGUCALCIN"/>
    <property type="match status" value="1"/>
</dbReference>
<comment type="caution">
    <text evidence="6">The sequence shown here is derived from an EMBL/GenBank/DDBJ whole genome shotgun (WGS) entry which is preliminary data.</text>
</comment>
<dbReference type="SUPFAM" id="SSF63829">
    <property type="entry name" value="Calcium-dependent phosphotriesterase"/>
    <property type="match status" value="1"/>
</dbReference>
<feature type="binding site" evidence="3">
    <location>
        <position position="151"/>
    </location>
    <ligand>
        <name>a divalent metal cation</name>
        <dbReference type="ChEBI" id="CHEBI:60240"/>
    </ligand>
</feature>
<dbReference type="Pfam" id="PF08450">
    <property type="entry name" value="SGL"/>
    <property type="match status" value="1"/>
</dbReference>
<dbReference type="InterPro" id="IPR013658">
    <property type="entry name" value="SGL"/>
</dbReference>
<reference evidence="6 7" key="1">
    <citation type="submission" date="2019-02" db="EMBL/GenBank/DDBJ databases">
        <title>Genomic Encyclopedia of Type Strains, Phase IV (KMG-IV): sequencing the most valuable type-strain genomes for metagenomic binning, comparative biology and taxonomic classification.</title>
        <authorList>
            <person name="Goeker M."/>
        </authorList>
    </citation>
    <scope>NUCLEOTIDE SEQUENCE [LARGE SCALE GENOMIC DNA]</scope>
    <source>
        <strain evidence="6 7">K24</strain>
    </source>
</reference>
<dbReference type="InterPro" id="IPR011042">
    <property type="entry name" value="6-blade_b-propeller_TolB-like"/>
</dbReference>
<dbReference type="AlphaFoldDB" id="A0A4Q7NK71"/>
<feature type="binding site" evidence="3">
    <location>
        <position position="17"/>
    </location>
    <ligand>
        <name>a divalent metal cation</name>
        <dbReference type="ChEBI" id="CHEBI:60240"/>
    </ligand>
</feature>
<name>A0A4Q7NK71_9BURK</name>